<feature type="compositionally biased region" description="Polar residues" evidence="1">
    <location>
        <begin position="290"/>
        <end position="301"/>
    </location>
</feature>
<sequence length="326" mass="35781">MAPRLRKRRPPLQAARHTSSKGSTLSTRASKKPKLVEYQSAQERAQPSPSAQEDPPQTAAPTGSQVDVPELVGSADSEDWDDQTKNFLLTTLGSTPVASNPQAPVGDTTHVRPLPNAATSSFPGHLMSPAPYKKSWLSSWIEQPWYAHIPPGFLRMKDLKFSDSHSSQQQIPLTAVLLAGQVMAGRLQSCSLISYSATASCVGSLCDSGFGPNGTVRAKYALETILLEIHSAVLDGRVQDVDLANRYSISPQLEQIFTKATGFTALPPPASTNWNRRGYSTKDKEWWSTKNQSKWPSWDSWSHNRRWSTDKSSSKEATKDSKSDSK</sequence>
<dbReference type="EMBL" id="JAAPAO010000261">
    <property type="protein sequence ID" value="KAF4665423.1"/>
    <property type="molecule type" value="Genomic_DNA"/>
</dbReference>
<dbReference type="AlphaFoldDB" id="A0A7J6M1I3"/>
<reference evidence="2 3" key="1">
    <citation type="submission" date="2020-04" db="EMBL/GenBank/DDBJ databases">
        <title>Perkinsus chesapeaki whole genome sequence.</title>
        <authorList>
            <person name="Bogema D.R."/>
        </authorList>
    </citation>
    <scope>NUCLEOTIDE SEQUENCE [LARGE SCALE GENOMIC DNA]</scope>
    <source>
        <strain evidence="2">ATCC PRA-425</strain>
    </source>
</reference>
<feature type="compositionally biased region" description="Polar residues" evidence="1">
    <location>
        <begin position="39"/>
        <end position="51"/>
    </location>
</feature>
<organism evidence="2 3">
    <name type="scientific">Perkinsus chesapeaki</name>
    <name type="common">Clam parasite</name>
    <name type="synonym">Perkinsus andrewsi</name>
    <dbReference type="NCBI Taxonomy" id="330153"/>
    <lineage>
        <taxon>Eukaryota</taxon>
        <taxon>Sar</taxon>
        <taxon>Alveolata</taxon>
        <taxon>Perkinsozoa</taxon>
        <taxon>Perkinsea</taxon>
        <taxon>Perkinsida</taxon>
        <taxon>Perkinsidae</taxon>
        <taxon>Perkinsus</taxon>
    </lineage>
</organism>
<keyword evidence="3" id="KW-1185">Reference proteome</keyword>
<feature type="region of interest" description="Disordered" evidence="1">
    <location>
        <begin position="1"/>
        <end position="69"/>
    </location>
</feature>
<gene>
    <name evidence="2" type="ORF">FOL47_004622</name>
</gene>
<evidence type="ECO:0000256" key="1">
    <source>
        <dbReference type="SAM" id="MobiDB-lite"/>
    </source>
</evidence>
<feature type="compositionally biased region" description="Basic residues" evidence="1">
    <location>
        <begin position="1"/>
        <end position="10"/>
    </location>
</feature>
<feature type="compositionally biased region" description="Polar residues" evidence="1">
    <location>
        <begin position="16"/>
        <end position="28"/>
    </location>
</feature>
<feature type="compositionally biased region" description="Basic and acidic residues" evidence="1">
    <location>
        <begin position="307"/>
        <end position="326"/>
    </location>
</feature>
<evidence type="ECO:0000313" key="3">
    <source>
        <dbReference type="Proteomes" id="UP000591131"/>
    </source>
</evidence>
<feature type="region of interest" description="Disordered" evidence="1">
    <location>
        <begin position="290"/>
        <end position="326"/>
    </location>
</feature>
<comment type="caution">
    <text evidence="2">The sequence shown here is derived from an EMBL/GenBank/DDBJ whole genome shotgun (WGS) entry which is preliminary data.</text>
</comment>
<protein>
    <submittedName>
        <fullName evidence="2">Uncharacterized protein</fullName>
    </submittedName>
</protein>
<evidence type="ECO:0000313" key="2">
    <source>
        <dbReference type="EMBL" id="KAF4665423.1"/>
    </source>
</evidence>
<dbReference type="OrthoDB" id="483103at2759"/>
<proteinExistence type="predicted"/>
<name>A0A7J6M1I3_PERCH</name>
<accession>A0A7J6M1I3</accession>
<dbReference type="Proteomes" id="UP000591131">
    <property type="component" value="Unassembled WGS sequence"/>
</dbReference>